<dbReference type="PANTHER" id="PTHR37691">
    <property type="entry name" value="BLR3518 PROTEIN"/>
    <property type="match status" value="1"/>
</dbReference>
<dbReference type="OrthoDB" id="57062at2157"/>
<dbReference type="RefSeq" id="WP_089807277.1">
    <property type="nucleotide sequence ID" value="NZ_FOYT01000002.1"/>
</dbReference>
<dbReference type="AlphaFoldDB" id="A0A1I6HGE6"/>
<dbReference type="SUPFAM" id="SSF75169">
    <property type="entry name" value="DsrEFH-like"/>
    <property type="match status" value="1"/>
</dbReference>
<protein>
    <submittedName>
        <fullName evidence="1">Uncharacterized protein</fullName>
    </submittedName>
</protein>
<sequence>MNAVFHLSSGDVSDWRHALANVRNLLDDDTAETDDVVLLANGDAVHLFVEGSPLSRAVRSLDGDVRCLGCRNSLSGRDIPHSKLLSNVDTVPAGVDELTRLQHDGYAYLKVP</sequence>
<dbReference type="STRING" id="553469.SAMN04487947_2048"/>
<reference evidence="2" key="1">
    <citation type="submission" date="2016-10" db="EMBL/GenBank/DDBJ databases">
        <authorList>
            <person name="Varghese N."/>
            <person name="Submissions S."/>
        </authorList>
    </citation>
    <scope>NUCLEOTIDE SEQUENCE [LARGE SCALE GENOMIC DNA]</scope>
    <source>
        <strain evidence="2">CGMCC 1.7736</strain>
    </source>
</reference>
<dbReference type="Proteomes" id="UP000198531">
    <property type="component" value="Unassembled WGS sequence"/>
</dbReference>
<organism evidence="1 2">
    <name type="scientific">Halogeometricum rufum</name>
    <dbReference type="NCBI Taxonomy" id="553469"/>
    <lineage>
        <taxon>Archaea</taxon>
        <taxon>Methanobacteriati</taxon>
        <taxon>Methanobacteriota</taxon>
        <taxon>Stenosarchaea group</taxon>
        <taxon>Halobacteria</taxon>
        <taxon>Halobacteriales</taxon>
        <taxon>Haloferacaceae</taxon>
        <taxon>Halogeometricum</taxon>
    </lineage>
</organism>
<dbReference type="InterPro" id="IPR027396">
    <property type="entry name" value="DsrEFH-like"/>
</dbReference>
<dbReference type="Pfam" id="PF02635">
    <property type="entry name" value="DsrE"/>
    <property type="match status" value="1"/>
</dbReference>
<keyword evidence="2" id="KW-1185">Reference proteome</keyword>
<evidence type="ECO:0000313" key="1">
    <source>
        <dbReference type="EMBL" id="SFR53585.1"/>
    </source>
</evidence>
<evidence type="ECO:0000313" key="2">
    <source>
        <dbReference type="Proteomes" id="UP000198531"/>
    </source>
</evidence>
<accession>A0A1I6HGE6</accession>
<dbReference type="Gene3D" id="3.40.1260.10">
    <property type="entry name" value="DsrEFH-like"/>
    <property type="match status" value="1"/>
</dbReference>
<proteinExistence type="predicted"/>
<dbReference type="InterPro" id="IPR003787">
    <property type="entry name" value="Sulphur_relay_DsrE/F-like"/>
</dbReference>
<gene>
    <name evidence="1" type="ORF">SAMN04487947_2048</name>
</gene>
<dbReference type="PANTHER" id="PTHR37691:SF1">
    <property type="entry name" value="BLR3518 PROTEIN"/>
    <property type="match status" value="1"/>
</dbReference>
<dbReference type="EMBL" id="FOYT01000002">
    <property type="protein sequence ID" value="SFR53585.1"/>
    <property type="molecule type" value="Genomic_DNA"/>
</dbReference>
<name>A0A1I6HGE6_9EURY</name>